<evidence type="ECO:0000313" key="2">
    <source>
        <dbReference type="EMBL" id="KTD25793.1"/>
    </source>
</evidence>
<keyword evidence="1" id="KW-1133">Transmembrane helix</keyword>
<evidence type="ECO:0000256" key="1">
    <source>
        <dbReference type="SAM" id="Phobius"/>
    </source>
</evidence>
<evidence type="ECO:0000313" key="3">
    <source>
        <dbReference type="Proteomes" id="UP000054869"/>
    </source>
</evidence>
<organism evidence="2 3">
    <name type="scientific">Legionella lansingensis</name>
    <dbReference type="NCBI Taxonomy" id="45067"/>
    <lineage>
        <taxon>Bacteria</taxon>
        <taxon>Pseudomonadati</taxon>
        <taxon>Pseudomonadota</taxon>
        <taxon>Gammaproteobacteria</taxon>
        <taxon>Legionellales</taxon>
        <taxon>Legionellaceae</taxon>
        <taxon>Legionella</taxon>
    </lineage>
</organism>
<feature type="transmembrane region" description="Helical" evidence="1">
    <location>
        <begin position="423"/>
        <end position="441"/>
    </location>
</feature>
<accession>A0A0W0W0J6</accession>
<keyword evidence="3" id="KW-1185">Reference proteome</keyword>
<comment type="caution">
    <text evidence="2">The sequence shown here is derived from an EMBL/GenBank/DDBJ whole genome shotgun (WGS) entry which is preliminary data.</text>
</comment>
<name>A0A0W0W0J6_9GAMM</name>
<dbReference type="RefSeq" id="WP_028374090.1">
    <property type="nucleotide sequence ID" value="NZ_CAAAJD010000042.1"/>
</dbReference>
<reference evidence="2 3" key="1">
    <citation type="submission" date="2015-11" db="EMBL/GenBank/DDBJ databases">
        <title>Genomic analysis of 38 Legionella species identifies large and diverse effector repertoires.</title>
        <authorList>
            <person name="Burstein D."/>
            <person name="Amaro F."/>
            <person name="Zusman T."/>
            <person name="Lifshitz Z."/>
            <person name="Cohen O."/>
            <person name="Gilbert J.A."/>
            <person name="Pupko T."/>
            <person name="Shuman H.A."/>
            <person name="Segal G."/>
        </authorList>
    </citation>
    <scope>NUCLEOTIDE SEQUENCE [LARGE SCALE GENOMIC DNA]</scope>
    <source>
        <strain evidence="2 3">ATCC 49751</strain>
    </source>
</reference>
<gene>
    <name evidence="2" type="ORF">Llan_0062</name>
</gene>
<protein>
    <submittedName>
        <fullName evidence="2">Uncharacterized protein</fullName>
    </submittedName>
</protein>
<dbReference type="STRING" id="45067.Llan_0062"/>
<sequence length="447" mass="49483">MKYFFRAIQFIQKNERVEIPGEGGGLPVVHITHLNGASYERDGLRTTDPLERSTLPTTNSVQSWFEGKMGHSTTRYNPGQRYYYSPVGYVYGIENDNDVLANFKSDGNIGQTCTLDFKDTNDLTVIQRVCKAIADNEEIQTLLATQKEYKDFFETVRANAKTIDDLNGRVCINGLLSEYTNKSALGKKLRSCIREAAHGVLKEYYKKTGNSTRYCESGLSPAAEFTQAEGIYKTLKPGSEGAIGKKLVGGGLEDDKGKYTESVVHGRADNLYSVFASMDTEAIPYPELIDAKFVIKDASAAGIKTVLKERLRAMLALQDKLKEVKKDLKFGVIDQQGVLYTTTDKEHVEELILLCSSKKTSLTTLDEKIKEHFTPVEAPPVSEAQVWETGHDEEIVIIKDVSEKRKTHKKESGGYGFFSKRNIGLAAVAVVAAVTIGVVVSRNRGSS</sequence>
<keyword evidence="1" id="KW-0812">Transmembrane</keyword>
<proteinExistence type="predicted"/>
<dbReference type="AlphaFoldDB" id="A0A0W0W0J6"/>
<dbReference type="PATRIC" id="fig|45067.4.peg.65"/>
<dbReference type="Proteomes" id="UP000054869">
    <property type="component" value="Unassembled WGS sequence"/>
</dbReference>
<keyword evidence="1" id="KW-0472">Membrane</keyword>
<dbReference type="EMBL" id="LNYI01000002">
    <property type="protein sequence ID" value="KTD25793.1"/>
    <property type="molecule type" value="Genomic_DNA"/>
</dbReference>